<organism evidence="4 5">
    <name type="scientific">Ureibacillus thermophilus</name>
    <dbReference type="NCBI Taxonomy" id="367743"/>
    <lineage>
        <taxon>Bacteria</taxon>
        <taxon>Bacillati</taxon>
        <taxon>Bacillota</taxon>
        <taxon>Bacilli</taxon>
        <taxon>Bacillales</taxon>
        <taxon>Caryophanaceae</taxon>
        <taxon>Ureibacillus</taxon>
    </lineage>
</organism>
<dbReference type="PRINTS" id="PR00455">
    <property type="entry name" value="HTHTETR"/>
</dbReference>
<dbReference type="SUPFAM" id="SSF46689">
    <property type="entry name" value="Homeodomain-like"/>
    <property type="match status" value="1"/>
</dbReference>
<gene>
    <name evidence="4" type="ORF">DKZ56_12750</name>
</gene>
<protein>
    <submittedName>
        <fullName evidence="4">TetR/AcrR family transcriptional regulator</fullName>
    </submittedName>
</protein>
<evidence type="ECO:0000259" key="3">
    <source>
        <dbReference type="PROSITE" id="PS50977"/>
    </source>
</evidence>
<dbReference type="GO" id="GO:0003677">
    <property type="term" value="F:DNA binding"/>
    <property type="evidence" value="ECO:0007669"/>
    <property type="project" value="UniProtKB-UniRule"/>
</dbReference>
<reference evidence="4 5" key="1">
    <citation type="submission" date="2019-02" db="EMBL/GenBank/DDBJ databases">
        <title>Ureibacillus thermophilus.</title>
        <authorList>
            <person name="Sunny J.S."/>
            <person name="Natarajan A."/>
            <person name="Saleena L.M."/>
        </authorList>
    </citation>
    <scope>NUCLEOTIDE SEQUENCE [LARGE SCALE GENOMIC DNA]</scope>
    <source>
        <strain evidence="4 5">LM102</strain>
    </source>
</reference>
<feature type="DNA-binding region" description="H-T-H motif" evidence="2">
    <location>
        <begin position="22"/>
        <end position="41"/>
    </location>
</feature>
<accession>A0A4V1A3B2</accession>
<dbReference type="InterPro" id="IPR023772">
    <property type="entry name" value="DNA-bd_HTH_TetR-type_CS"/>
</dbReference>
<dbReference type="InterPro" id="IPR050624">
    <property type="entry name" value="HTH-type_Tx_Regulator"/>
</dbReference>
<dbReference type="PANTHER" id="PTHR43479">
    <property type="entry name" value="ACREF/ENVCD OPERON REPRESSOR-RELATED"/>
    <property type="match status" value="1"/>
</dbReference>
<dbReference type="SUPFAM" id="SSF48498">
    <property type="entry name" value="Tetracyclin repressor-like, C-terminal domain"/>
    <property type="match status" value="1"/>
</dbReference>
<dbReference type="InterPro" id="IPR036271">
    <property type="entry name" value="Tet_transcr_reg_TetR-rel_C_sf"/>
</dbReference>
<dbReference type="Gene3D" id="1.10.10.60">
    <property type="entry name" value="Homeodomain-like"/>
    <property type="match status" value="1"/>
</dbReference>
<evidence type="ECO:0000313" key="4">
    <source>
        <dbReference type="EMBL" id="QBK26640.1"/>
    </source>
</evidence>
<keyword evidence="1 2" id="KW-0238">DNA-binding</keyword>
<dbReference type="PROSITE" id="PS01081">
    <property type="entry name" value="HTH_TETR_1"/>
    <property type="match status" value="1"/>
</dbReference>
<name>A0A4V1A3B2_9BACL</name>
<proteinExistence type="predicted"/>
<dbReference type="AlphaFoldDB" id="A0A4V1A3B2"/>
<keyword evidence="5" id="KW-1185">Reference proteome</keyword>
<evidence type="ECO:0000256" key="1">
    <source>
        <dbReference type="ARBA" id="ARBA00023125"/>
    </source>
</evidence>
<evidence type="ECO:0000313" key="5">
    <source>
        <dbReference type="Proteomes" id="UP000291151"/>
    </source>
</evidence>
<dbReference type="Pfam" id="PF17932">
    <property type="entry name" value="TetR_C_24"/>
    <property type="match status" value="1"/>
</dbReference>
<dbReference type="PANTHER" id="PTHR43479:SF11">
    <property type="entry name" value="ACREF_ENVCD OPERON REPRESSOR-RELATED"/>
    <property type="match status" value="1"/>
</dbReference>
<dbReference type="InterPro" id="IPR009057">
    <property type="entry name" value="Homeodomain-like_sf"/>
</dbReference>
<dbReference type="KEGG" id="uth:DKZ56_12750"/>
<dbReference type="EMBL" id="CP036528">
    <property type="protein sequence ID" value="QBK26640.1"/>
    <property type="molecule type" value="Genomic_DNA"/>
</dbReference>
<evidence type="ECO:0000256" key="2">
    <source>
        <dbReference type="PROSITE-ProRule" id="PRU00335"/>
    </source>
</evidence>
<sequence>MKEKIIEASIRLFENKGYSETSIQDIVDELGVTKGTFYYYFSSKEELLMEIHQNYIDHILKVQEDIISDESKNNRTKLFEIIYMLLRSIKTHGSSALIFFREMNNLSEASLAEIIPKRDKFRFNIEKVVQEGISSGEFRSDLNPSIITLGILGMTNWSYKWFKPDGPLSDKEVSEIYTEIILHGIEKEER</sequence>
<dbReference type="RefSeq" id="WP_208650327.1">
    <property type="nucleotide sequence ID" value="NZ_CP036528.1"/>
</dbReference>
<dbReference type="InterPro" id="IPR001647">
    <property type="entry name" value="HTH_TetR"/>
</dbReference>
<dbReference type="Gene3D" id="1.10.357.10">
    <property type="entry name" value="Tetracycline Repressor, domain 2"/>
    <property type="match status" value="1"/>
</dbReference>
<dbReference type="PROSITE" id="PS50977">
    <property type="entry name" value="HTH_TETR_2"/>
    <property type="match status" value="1"/>
</dbReference>
<dbReference type="Proteomes" id="UP000291151">
    <property type="component" value="Chromosome"/>
</dbReference>
<dbReference type="Pfam" id="PF00440">
    <property type="entry name" value="TetR_N"/>
    <property type="match status" value="1"/>
</dbReference>
<dbReference type="InterPro" id="IPR041490">
    <property type="entry name" value="KstR2_TetR_C"/>
</dbReference>
<feature type="domain" description="HTH tetR-type" evidence="3">
    <location>
        <begin position="1"/>
        <end position="59"/>
    </location>
</feature>